<dbReference type="EMBL" id="JBHUDI010000001">
    <property type="protein sequence ID" value="MFD1562191.1"/>
    <property type="molecule type" value="Genomic_DNA"/>
</dbReference>
<reference evidence="1 2" key="1">
    <citation type="journal article" date="2019" name="Int. J. Syst. Evol. Microbiol.">
        <title>The Global Catalogue of Microorganisms (GCM) 10K type strain sequencing project: providing services to taxonomists for standard genome sequencing and annotation.</title>
        <authorList>
            <consortium name="The Broad Institute Genomics Platform"/>
            <consortium name="The Broad Institute Genome Sequencing Center for Infectious Disease"/>
            <person name="Wu L."/>
            <person name="Ma J."/>
        </authorList>
    </citation>
    <scope>NUCLEOTIDE SEQUENCE [LARGE SCALE GENOMIC DNA]</scope>
    <source>
        <strain evidence="1 2">CGMCC 1.12230</strain>
    </source>
</reference>
<comment type="caution">
    <text evidence="1">The sequence shown here is derived from an EMBL/GenBank/DDBJ whole genome shotgun (WGS) entry which is preliminary data.</text>
</comment>
<evidence type="ECO:0000313" key="1">
    <source>
        <dbReference type="EMBL" id="MFD1562191.1"/>
    </source>
</evidence>
<protein>
    <submittedName>
        <fullName evidence="1">Uncharacterized protein</fullName>
    </submittedName>
</protein>
<evidence type="ECO:0000313" key="2">
    <source>
        <dbReference type="Proteomes" id="UP001597076"/>
    </source>
</evidence>
<keyword evidence="2" id="KW-1185">Reference proteome</keyword>
<dbReference type="Proteomes" id="UP001597076">
    <property type="component" value="Unassembled WGS sequence"/>
</dbReference>
<dbReference type="AlphaFoldDB" id="A0ABD6BAW5"/>
<organism evidence="1 2">
    <name type="scientific">Haloarchaeobius amylolyticus</name>
    <dbReference type="NCBI Taxonomy" id="1198296"/>
    <lineage>
        <taxon>Archaea</taxon>
        <taxon>Methanobacteriati</taxon>
        <taxon>Methanobacteriota</taxon>
        <taxon>Stenosarchaea group</taxon>
        <taxon>Halobacteria</taxon>
        <taxon>Halobacteriales</taxon>
        <taxon>Halorubellaceae</taxon>
        <taxon>Haloarchaeobius</taxon>
    </lineage>
</organism>
<name>A0ABD6BAW5_9EURY</name>
<proteinExistence type="predicted"/>
<gene>
    <name evidence="1" type="ORF">ACFR99_01215</name>
</gene>
<dbReference type="RefSeq" id="WP_390284168.1">
    <property type="nucleotide sequence ID" value="NZ_JBHUDI010000001.1"/>
</dbReference>
<sequence length="126" mass="13807">MDEAINGEDETTDIIGCTADMCSFEGSISEVADHVTESDKGHTWEALGHESADEFCYFCYDAHFAEGQQLVGLCQQLGESPVSHCRKTISASRACSTKTVEIDGEHHIRHVDDGQWILGLVESIDT</sequence>
<accession>A0ABD6BAW5</accession>